<name>A0ABW1J224_9PSEU</name>
<gene>
    <name evidence="2" type="ORF">ACFQE5_11765</name>
</gene>
<protein>
    <recommendedName>
        <fullName evidence="4">Membrane protein DUF2157</fullName>
    </recommendedName>
</protein>
<reference evidence="3" key="1">
    <citation type="journal article" date="2019" name="Int. J. Syst. Evol. Microbiol.">
        <title>The Global Catalogue of Microorganisms (GCM) 10K type strain sequencing project: providing services to taxonomists for standard genome sequencing and annotation.</title>
        <authorList>
            <consortium name="The Broad Institute Genomics Platform"/>
            <consortium name="The Broad Institute Genome Sequencing Center for Infectious Disease"/>
            <person name="Wu L."/>
            <person name="Ma J."/>
        </authorList>
    </citation>
    <scope>NUCLEOTIDE SEQUENCE [LARGE SCALE GENOMIC DNA]</scope>
    <source>
        <strain evidence="3">CCM 8391</strain>
    </source>
</reference>
<dbReference type="EMBL" id="JBHSQW010000025">
    <property type="protein sequence ID" value="MFC5994886.1"/>
    <property type="molecule type" value="Genomic_DNA"/>
</dbReference>
<dbReference type="Proteomes" id="UP001596302">
    <property type="component" value="Unassembled WGS sequence"/>
</dbReference>
<evidence type="ECO:0000256" key="1">
    <source>
        <dbReference type="SAM" id="Phobius"/>
    </source>
</evidence>
<feature type="transmembrane region" description="Helical" evidence="1">
    <location>
        <begin position="149"/>
        <end position="171"/>
    </location>
</feature>
<feature type="transmembrane region" description="Helical" evidence="1">
    <location>
        <begin position="439"/>
        <end position="457"/>
    </location>
</feature>
<feature type="transmembrane region" description="Helical" evidence="1">
    <location>
        <begin position="270"/>
        <end position="290"/>
    </location>
</feature>
<evidence type="ECO:0000313" key="3">
    <source>
        <dbReference type="Proteomes" id="UP001596302"/>
    </source>
</evidence>
<keyword evidence="1" id="KW-0472">Membrane</keyword>
<keyword evidence="1" id="KW-1133">Transmembrane helix</keyword>
<feature type="transmembrane region" description="Helical" evidence="1">
    <location>
        <begin position="408"/>
        <end position="427"/>
    </location>
</feature>
<feature type="transmembrane region" description="Helical" evidence="1">
    <location>
        <begin position="380"/>
        <end position="401"/>
    </location>
</feature>
<sequence>MTEFWDQWWRQRELAHSVATAMPGAVDELQIAASLESRGITDQDARENYGRKDVFDLATTLLRDIPPPAQPPPRRNRRKTLDALRMVAHGPLYALPSAVYPAVFTVLGTTAMVRGMVLATGLGWAWGMGMSAVAYQLRGQRRERAAGRALRWLGVAGIGTALVIAALLALLGGTRPGMVAFVAGQIAFQLTAGILVFYRKERWLVTMMAPALLLGVTHIASGYPRVLVEPTIVAAGLSAALVSGTAWLITLREIAGAEPDPPGVVHWRRAARGAAPSVGYAVVGAVFLLFTDARYIVGQFDLAIAVAPLVLGMGAVEWRAVRLTERAADLLDRDAGPEDFRRDTRQLVVRELARCLLVLGVLAAVVLIALRGLGTLSTDGVYLVEAHVILGGAYFAGFTLARHEQFPALLRISAAVAAADIIGVLLLADELGPGGPIKIFLASTSVLLVLLSVKLWTTTSRVYHFR</sequence>
<evidence type="ECO:0000313" key="2">
    <source>
        <dbReference type="EMBL" id="MFC5994886.1"/>
    </source>
</evidence>
<comment type="caution">
    <text evidence="2">The sequence shown here is derived from an EMBL/GenBank/DDBJ whole genome shotgun (WGS) entry which is preliminary data.</text>
</comment>
<feature type="transmembrane region" description="Helical" evidence="1">
    <location>
        <begin position="232"/>
        <end position="249"/>
    </location>
</feature>
<keyword evidence="3" id="KW-1185">Reference proteome</keyword>
<organism evidence="2 3">
    <name type="scientific">Pseudonocardia hispaniensis</name>
    <dbReference type="NCBI Taxonomy" id="904933"/>
    <lineage>
        <taxon>Bacteria</taxon>
        <taxon>Bacillati</taxon>
        <taxon>Actinomycetota</taxon>
        <taxon>Actinomycetes</taxon>
        <taxon>Pseudonocardiales</taxon>
        <taxon>Pseudonocardiaceae</taxon>
        <taxon>Pseudonocardia</taxon>
    </lineage>
</organism>
<feature type="transmembrane region" description="Helical" evidence="1">
    <location>
        <begin position="352"/>
        <end position="374"/>
    </location>
</feature>
<accession>A0ABW1J224</accession>
<dbReference type="RefSeq" id="WP_379584903.1">
    <property type="nucleotide sequence ID" value="NZ_JBHSQW010000025.1"/>
</dbReference>
<keyword evidence="1" id="KW-0812">Transmembrane</keyword>
<feature type="transmembrane region" description="Helical" evidence="1">
    <location>
        <begin position="296"/>
        <end position="316"/>
    </location>
</feature>
<feature type="transmembrane region" description="Helical" evidence="1">
    <location>
        <begin position="83"/>
        <end position="103"/>
    </location>
</feature>
<proteinExistence type="predicted"/>
<feature type="transmembrane region" description="Helical" evidence="1">
    <location>
        <begin position="203"/>
        <end position="220"/>
    </location>
</feature>
<feature type="transmembrane region" description="Helical" evidence="1">
    <location>
        <begin position="115"/>
        <end position="137"/>
    </location>
</feature>
<feature type="transmembrane region" description="Helical" evidence="1">
    <location>
        <begin position="177"/>
        <end position="198"/>
    </location>
</feature>
<evidence type="ECO:0008006" key="4">
    <source>
        <dbReference type="Google" id="ProtNLM"/>
    </source>
</evidence>